<dbReference type="SUPFAM" id="SSF75304">
    <property type="entry name" value="Amidase signature (AS) enzymes"/>
    <property type="match status" value="1"/>
</dbReference>
<dbReference type="InterPro" id="IPR036928">
    <property type="entry name" value="AS_sf"/>
</dbReference>
<reference evidence="2 3" key="1">
    <citation type="journal article" date="2024" name="Commun. Biol.">
        <title>Comparative genomic analysis of thermophilic fungi reveals convergent evolutionary adaptations and gene losses.</title>
        <authorList>
            <person name="Steindorff A.S."/>
            <person name="Aguilar-Pontes M.V."/>
            <person name="Robinson A.J."/>
            <person name="Andreopoulos B."/>
            <person name="LaButti K."/>
            <person name="Kuo A."/>
            <person name="Mondo S."/>
            <person name="Riley R."/>
            <person name="Otillar R."/>
            <person name="Haridas S."/>
            <person name="Lipzen A."/>
            <person name="Grimwood J."/>
            <person name="Schmutz J."/>
            <person name="Clum A."/>
            <person name="Reid I.D."/>
            <person name="Moisan M.C."/>
            <person name="Butler G."/>
            <person name="Nguyen T.T.M."/>
            <person name="Dewar K."/>
            <person name="Conant G."/>
            <person name="Drula E."/>
            <person name="Henrissat B."/>
            <person name="Hansel C."/>
            <person name="Singer S."/>
            <person name="Hutchinson M.I."/>
            <person name="de Vries R.P."/>
            <person name="Natvig D.O."/>
            <person name="Powell A.J."/>
            <person name="Tsang A."/>
            <person name="Grigoriev I.V."/>
        </authorList>
    </citation>
    <scope>NUCLEOTIDE SEQUENCE [LARGE SCALE GENOMIC DNA]</scope>
    <source>
        <strain evidence="2 3">ATCC 24622</strain>
    </source>
</reference>
<dbReference type="Gene3D" id="3.90.1300.10">
    <property type="entry name" value="Amidase signature (AS) domain"/>
    <property type="match status" value="1"/>
</dbReference>
<comment type="caution">
    <text evidence="2">The sequence shown here is derived from an EMBL/GenBank/DDBJ whole genome shotgun (WGS) entry which is preliminary data.</text>
</comment>
<organism evidence="2 3">
    <name type="scientific">Phialemonium thermophilum</name>
    <dbReference type="NCBI Taxonomy" id="223376"/>
    <lineage>
        <taxon>Eukaryota</taxon>
        <taxon>Fungi</taxon>
        <taxon>Dikarya</taxon>
        <taxon>Ascomycota</taxon>
        <taxon>Pezizomycotina</taxon>
        <taxon>Sordariomycetes</taxon>
        <taxon>Sordariomycetidae</taxon>
        <taxon>Cephalothecales</taxon>
        <taxon>Cephalothecaceae</taxon>
        <taxon>Phialemonium</taxon>
    </lineage>
</organism>
<feature type="domain" description="Amidase" evidence="1">
    <location>
        <begin position="99"/>
        <end position="515"/>
    </location>
</feature>
<dbReference type="EMBL" id="JAZHXJ010000308">
    <property type="protein sequence ID" value="KAL1865064.1"/>
    <property type="molecule type" value="Genomic_DNA"/>
</dbReference>
<dbReference type="PANTHER" id="PTHR11895">
    <property type="entry name" value="TRANSAMIDASE"/>
    <property type="match status" value="1"/>
</dbReference>
<accession>A0ABR3WNV2</accession>
<gene>
    <name evidence="2" type="ORF">VTK73DRAFT_5519</name>
</gene>
<dbReference type="InterPro" id="IPR000120">
    <property type="entry name" value="Amidase"/>
</dbReference>
<dbReference type="Pfam" id="PF01425">
    <property type="entry name" value="Amidase"/>
    <property type="match status" value="1"/>
</dbReference>
<evidence type="ECO:0000313" key="2">
    <source>
        <dbReference type="EMBL" id="KAL1865064.1"/>
    </source>
</evidence>
<proteinExistence type="predicted"/>
<dbReference type="InterPro" id="IPR023631">
    <property type="entry name" value="Amidase_dom"/>
</dbReference>
<dbReference type="PANTHER" id="PTHR11895:SF170">
    <property type="entry name" value="AMIDASE"/>
    <property type="match status" value="1"/>
</dbReference>
<evidence type="ECO:0000313" key="3">
    <source>
        <dbReference type="Proteomes" id="UP001586593"/>
    </source>
</evidence>
<protein>
    <recommendedName>
        <fullName evidence="1">Amidase domain-containing protein</fullName>
    </recommendedName>
</protein>
<name>A0ABR3WNV2_9PEZI</name>
<sequence>MSVFFKDVSTNNPVRTGDAEKVLEPLGITIRPQESGDYQRLLAAVHDCAERVLSLPDYQPVPDTVKYPRENVRLPSTEEQSHGHAWAHRFTIRGDPNGTALRGRTVCLKDCIAVAGVPQFFGSDAFPPWTPSTDATVVTRILDMGADILGTATCEHFCNSTSSFTSAQGTVENPHRAGYSAGGSTSGGAALVGSGIVDMCIGTDQGGSIRVPSALSGCVGLKPTHGLVPFTGITSGDPIDDHAGPMARSVADVALCLDAIAGHDNIDDKSAAAGPHGSYLFSEAVSKIGQGKARSLEGVRVALLKEGFDQPIVNPYVRDQVLAAARKLEQLGATIAEVSVPLHLEGPSIWTIQQRLSGAAGILGRATGRRGLYLTEFETTRLPWTDASFQKLFPSTKNTVINGLYLMDKFPGLYAKTINIGRQIRDAYDHVLRDFDVIIMPTTPFVAPRHGPRDSVLGSFEPSIGMTTNTAVFNVTGHPALSIPVGFAPAADDPAVKLPVGMQIVGGMWQDKKVLEVGRAWETAFDWRKTGGLDEVPAVSNVNPMETVDHVCPEKITDQRVIYGIENGNVALLEV</sequence>
<keyword evidence="3" id="KW-1185">Reference proteome</keyword>
<dbReference type="Proteomes" id="UP001586593">
    <property type="component" value="Unassembled WGS sequence"/>
</dbReference>
<evidence type="ECO:0000259" key="1">
    <source>
        <dbReference type="Pfam" id="PF01425"/>
    </source>
</evidence>